<dbReference type="CDD" id="cd04645">
    <property type="entry name" value="LbH_gamma_CA_like"/>
    <property type="match status" value="1"/>
</dbReference>
<dbReference type="EMBL" id="CP060394">
    <property type="protein sequence ID" value="QNI35146.1"/>
    <property type="molecule type" value="Genomic_DNA"/>
</dbReference>
<dbReference type="InterPro" id="IPR050484">
    <property type="entry name" value="Transf_Hexapept/Carb_Anhydrase"/>
</dbReference>
<dbReference type="AlphaFoldDB" id="A0A7G8BRH6"/>
<accession>A0A7G8BRH6</accession>
<dbReference type="InterPro" id="IPR011004">
    <property type="entry name" value="Trimer_LpxA-like_sf"/>
</dbReference>
<dbReference type="Gene3D" id="2.160.10.10">
    <property type="entry name" value="Hexapeptide repeat proteins"/>
    <property type="match status" value="1"/>
</dbReference>
<dbReference type="PANTHER" id="PTHR13061">
    <property type="entry name" value="DYNACTIN SUBUNIT P25"/>
    <property type="match status" value="1"/>
</dbReference>
<evidence type="ECO:0000313" key="1">
    <source>
        <dbReference type="EMBL" id="QNI35146.1"/>
    </source>
</evidence>
<dbReference type="SUPFAM" id="SSF51161">
    <property type="entry name" value="Trimeric LpxA-like enzymes"/>
    <property type="match status" value="1"/>
</dbReference>
<organism evidence="1 2">
    <name type="scientific">Alloacidobacterium dinghuense</name>
    <dbReference type="NCBI Taxonomy" id="2763107"/>
    <lineage>
        <taxon>Bacteria</taxon>
        <taxon>Pseudomonadati</taxon>
        <taxon>Acidobacteriota</taxon>
        <taxon>Terriglobia</taxon>
        <taxon>Terriglobales</taxon>
        <taxon>Acidobacteriaceae</taxon>
        <taxon>Alloacidobacterium</taxon>
    </lineage>
</organism>
<gene>
    <name evidence="1" type="ORF">H7849_23285</name>
</gene>
<dbReference type="InterPro" id="IPR001451">
    <property type="entry name" value="Hexapep"/>
</dbReference>
<sequence length="174" mass="19028">MIRSYQGHTPVIPESCYVDVSAQVLGDVVLDEHSSIWMNAVVRGDVHSIRIGAHSNVQDCAVLHGMRNLYPVMIGDWVTIGHNATVHGCVIEDCCLIGIGAVILNNAHIGEGSIIAAGAVIPEGAKIPPRSLVAGVPGKVRRDLTSDDRDEILKYARNYLDYTKIYLEEQKNWK</sequence>
<name>A0A7G8BRH6_9BACT</name>
<reference evidence="1 2" key="1">
    <citation type="submission" date="2020-08" db="EMBL/GenBank/DDBJ databases">
        <title>Edaphobacter telluris sp. nov. and Acidobacterium dinghuensis sp. nov., two acidobacteria isolated from forest soil.</title>
        <authorList>
            <person name="Fu J."/>
            <person name="Qiu L."/>
        </authorList>
    </citation>
    <scope>NUCLEOTIDE SEQUENCE [LARGE SCALE GENOMIC DNA]</scope>
    <source>
        <strain evidence="1">4Y35</strain>
    </source>
</reference>
<keyword evidence="2" id="KW-1185">Reference proteome</keyword>
<protein>
    <submittedName>
        <fullName evidence="1">Gamma carbonic anhydrase family protein</fullName>
    </submittedName>
</protein>
<dbReference type="InterPro" id="IPR047324">
    <property type="entry name" value="LbH_gamma_CA-like"/>
</dbReference>
<dbReference type="Pfam" id="PF00132">
    <property type="entry name" value="Hexapep"/>
    <property type="match status" value="1"/>
</dbReference>
<evidence type="ECO:0000313" key="2">
    <source>
        <dbReference type="Proteomes" id="UP000515312"/>
    </source>
</evidence>
<dbReference type="KEGG" id="adin:H7849_23285"/>
<dbReference type="PANTHER" id="PTHR13061:SF29">
    <property type="entry name" value="GAMMA CARBONIC ANHYDRASE-LIKE 1, MITOCHONDRIAL-RELATED"/>
    <property type="match status" value="1"/>
</dbReference>
<dbReference type="Proteomes" id="UP000515312">
    <property type="component" value="Chromosome"/>
</dbReference>
<proteinExistence type="predicted"/>